<sequence>MYVSPQLRIRLFGDLSLSARGEAVDLAASAAPIIGYLVVNRHRAVPRGEAAGAIWPERSDARARRCLSTALWRLKARSQTETLIDASHHELLRLNWRTARWVDSIWFERRVEAILRMPAETLGAGQYRQLRAAVALYHDDLLRASELEWAMIERQRLRHLYLDALFHLTRAADARGDRAAALAWGRRLTALEPLREDAHRLLMRVYVAAGNRGKAIEQYRICQGELSTELNVEPTAETQALFASIIGSAPVPASAAERRAASLEALDERVRAARHAIAAADLRLVDALGLVQRAQRVADPA</sequence>
<dbReference type="SUPFAM" id="SSF48452">
    <property type="entry name" value="TPR-like"/>
    <property type="match status" value="1"/>
</dbReference>
<dbReference type="InterPro" id="IPR011990">
    <property type="entry name" value="TPR-like_helical_dom_sf"/>
</dbReference>
<dbReference type="InterPro" id="IPR005158">
    <property type="entry name" value="BTAD"/>
</dbReference>
<feature type="domain" description="Bacterial transcriptional activator" evidence="1">
    <location>
        <begin position="102"/>
        <end position="246"/>
    </location>
</feature>
<dbReference type="Proteomes" id="UP000309848">
    <property type="component" value="Unassembled WGS sequence"/>
</dbReference>
<dbReference type="RefSeq" id="WP_135987220.1">
    <property type="nucleotide sequence ID" value="NZ_JAASQM010000003.1"/>
</dbReference>
<organism evidence="2 3">
    <name type="scientific">Sphingomonas naasensis</name>
    <dbReference type="NCBI Taxonomy" id="1344951"/>
    <lineage>
        <taxon>Bacteria</taxon>
        <taxon>Pseudomonadati</taxon>
        <taxon>Pseudomonadota</taxon>
        <taxon>Alphaproteobacteria</taxon>
        <taxon>Sphingomonadales</taxon>
        <taxon>Sphingomonadaceae</taxon>
        <taxon>Sphingomonas</taxon>
    </lineage>
</organism>
<keyword evidence="3" id="KW-1185">Reference proteome</keyword>
<dbReference type="OrthoDB" id="190810at2"/>
<dbReference type="Gene3D" id="1.25.40.10">
    <property type="entry name" value="Tetratricopeptide repeat domain"/>
    <property type="match status" value="1"/>
</dbReference>
<protein>
    <recommendedName>
        <fullName evidence="1">Bacterial transcriptional activator domain-containing protein</fullName>
    </recommendedName>
</protein>
<dbReference type="Pfam" id="PF03704">
    <property type="entry name" value="BTAD"/>
    <property type="match status" value="1"/>
</dbReference>
<dbReference type="AlphaFoldDB" id="A0A4S1WCE2"/>
<reference evidence="2 3" key="1">
    <citation type="submission" date="2019-04" db="EMBL/GenBank/DDBJ databases">
        <title>Sphingomonas psychrotolerans sp. nov., isolated from soil in the Tianshan Mountains, Xinjiang, China.</title>
        <authorList>
            <person name="Luo Y."/>
            <person name="Sheng H."/>
        </authorList>
    </citation>
    <scope>NUCLEOTIDE SEQUENCE [LARGE SCALE GENOMIC DNA]</scope>
    <source>
        <strain evidence="2 3">KIS18-15</strain>
    </source>
</reference>
<dbReference type="InterPro" id="IPR051677">
    <property type="entry name" value="AfsR-DnrI-RedD_regulator"/>
</dbReference>
<proteinExistence type="predicted"/>
<evidence type="ECO:0000313" key="3">
    <source>
        <dbReference type="Proteomes" id="UP000309848"/>
    </source>
</evidence>
<gene>
    <name evidence="2" type="ORF">E5A74_19130</name>
</gene>
<evidence type="ECO:0000313" key="2">
    <source>
        <dbReference type="EMBL" id="TGX38316.1"/>
    </source>
</evidence>
<comment type="caution">
    <text evidence="2">The sequence shown here is derived from an EMBL/GenBank/DDBJ whole genome shotgun (WGS) entry which is preliminary data.</text>
</comment>
<evidence type="ECO:0000259" key="1">
    <source>
        <dbReference type="SMART" id="SM01043"/>
    </source>
</evidence>
<dbReference type="Gene3D" id="1.10.10.10">
    <property type="entry name" value="Winged helix-like DNA-binding domain superfamily/Winged helix DNA-binding domain"/>
    <property type="match status" value="1"/>
</dbReference>
<dbReference type="EMBL" id="SRXU01000010">
    <property type="protein sequence ID" value="TGX38316.1"/>
    <property type="molecule type" value="Genomic_DNA"/>
</dbReference>
<name>A0A4S1WCE2_9SPHN</name>
<accession>A0A4S1WCE2</accession>
<dbReference type="InterPro" id="IPR036388">
    <property type="entry name" value="WH-like_DNA-bd_sf"/>
</dbReference>
<dbReference type="SMART" id="SM01043">
    <property type="entry name" value="BTAD"/>
    <property type="match status" value="1"/>
</dbReference>
<dbReference type="PANTHER" id="PTHR35807">
    <property type="entry name" value="TRANSCRIPTIONAL REGULATOR REDD-RELATED"/>
    <property type="match status" value="1"/>
</dbReference>